<evidence type="ECO:0000256" key="1">
    <source>
        <dbReference type="SAM" id="MobiDB-lite"/>
    </source>
</evidence>
<name>A0A5N7AYP9_9EURO</name>
<protein>
    <submittedName>
        <fullName evidence="2">Uncharacterized protein</fullName>
    </submittedName>
</protein>
<evidence type="ECO:0000313" key="2">
    <source>
        <dbReference type="EMBL" id="KAE8374901.1"/>
    </source>
</evidence>
<feature type="region of interest" description="Disordered" evidence="1">
    <location>
        <begin position="163"/>
        <end position="190"/>
    </location>
</feature>
<dbReference type="EMBL" id="ML736272">
    <property type="protein sequence ID" value="KAE8374901.1"/>
    <property type="molecule type" value="Genomic_DNA"/>
</dbReference>
<feature type="compositionally biased region" description="Basic and acidic residues" evidence="1">
    <location>
        <begin position="168"/>
        <end position="180"/>
    </location>
</feature>
<reference evidence="2 3" key="1">
    <citation type="submission" date="2019-04" db="EMBL/GenBank/DDBJ databases">
        <title>Friends and foes A comparative genomics studyof 23 Aspergillus species from section Flavi.</title>
        <authorList>
            <consortium name="DOE Joint Genome Institute"/>
            <person name="Kjaerbolling I."/>
            <person name="Vesth T."/>
            <person name="Frisvad J.C."/>
            <person name="Nybo J.L."/>
            <person name="Theobald S."/>
            <person name="Kildgaard S."/>
            <person name="Isbrandt T."/>
            <person name="Kuo A."/>
            <person name="Sato A."/>
            <person name="Lyhne E.K."/>
            <person name="Kogle M.E."/>
            <person name="Wiebenga A."/>
            <person name="Kun R.S."/>
            <person name="Lubbers R.J."/>
            <person name="Makela M.R."/>
            <person name="Barry K."/>
            <person name="Chovatia M."/>
            <person name="Clum A."/>
            <person name="Daum C."/>
            <person name="Haridas S."/>
            <person name="He G."/>
            <person name="LaButti K."/>
            <person name="Lipzen A."/>
            <person name="Mondo S."/>
            <person name="Riley R."/>
            <person name="Salamov A."/>
            <person name="Simmons B.A."/>
            <person name="Magnuson J.K."/>
            <person name="Henrissat B."/>
            <person name="Mortensen U.H."/>
            <person name="Larsen T.O."/>
            <person name="Devries R.P."/>
            <person name="Grigoriev I.V."/>
            <person name="Machida M."/>
            <person name="Baker S.E."/>
            <person name="Andersen M.R."/>
        </authorList>
    </citation>
    <scope>NUCLEOTIDE SEQUENCE [LARGE SCALE GENOMIC DNA]</scope>
    <source>
        <strain evidence="2 3">IBT 29228</strain>
    </source>
</reference>
<keyword evidence="3" id="KW-1185">Reference proteome</keyword>
<dbReference type="AlphaFoldDB" id="A0A5N7AYP9"/>
<evidence type="ECO:0000313" key="3">
    <source>
        <dbReference type="Proteomes" id="UP000326198"/>
    </source>
</evidence>
<accession>A0A5N7AYP9</accession>
<organism evidence="2 3">
    <name type="scientific">Aspergillus bertholletiae</name>
    <dbReference type="NCBI Taxonomy" id="1226010"/>
    <lineage>
        <taxon>Eukaryota</taxon>
        <taxon>Fungi</taxon>
        <taxon>Dikarya</taxon>
        <taxon>Ascomycota</taxon>
        <taxon>Pezizomycotina</taxon>
        <taxon>Eurotiomycetes</taxon>
        <taxon>Eurotiomycetidae</taxon>
        <taxon>Eurotiales</taxon>
        <taxon>Aspergillaceae</taxon>
        <taxon>Aspergillus</taxon>
        <taxon>Aspergillus subgen. Circumdati</taxon>
    </lineage>
</organism>
<sequence>MSASNVGKCCIAASVELSSQHGIRTDDPHDGCIGIFEKGFEHWGEPTAFPIDPAILPDENFTGIDQLCPASDERHLSTIEDLDADNLYNGLSLDSPRIHGCQRGFSERGLVNLMRVLRSNLLLINVITSGPPNTVVKSICHTLVKSKVAVAVGSWQTCKRFSSEVEGPGERPPKRPRLDGFRTSPGMGGAEDRLEDFLKLLQHC</sequence>
<proteinExistence type="predicted"/>
<dbReference type="Proteomes" id="UP000326198">
    <property type="component" value="Unassembled WGS sequence"/>
</dbReference>
<gene>
    <name evidence="2" type="ORF">BDV26DRAFT_269003</name>
</gene>